<dbReference type="Pfam" id="PF12796">
    <property type="entry name" value="Ank_2"/>
    <property type="match status" value="1"/>
</dbReference>
<proteinExistence type="predicted"/>
<keyword evidence="3" id="KW-1185">Reference proteome</keyword>
<evidence type="ECO:0000313" key="2">
    <source>
        <dbReference type="EMBL" id="KAB1064721.1"/>
    </source>
</evidence>
<organism evidence="2 3">
    <name type="scientific">Salibacter halophilus</name>
    <dbReference type="NCBI Taxonomy" id="1803916"/>
    <lineage>
        <taxon>Bacteria</taxon>
        <taxon>Pseudomonadati</taxon>
        <taxon>Bacteroidota</taxon>
        <taxon>Flavobacteriia</taxon>
        <taxon>Flavobacteriales</taxon>
        <taxon>Salibacteraceae</taxon>
        <taxon>Salibacter</taxon>
    </lineage>
</organism>
<dbReference type="InterPro" id="IPR036770">
    <property type="entry name" value="Ankyrin_rpt-contain_sf"/>
</dbReference>
<dbReference type="Gene3D" id="1.25.40.20">
    <property type="entry name" value="Ankyrin repeat-containing domain"/>
    <property type="match status" value="1"/>
</dbReference>
<dbReference type="RefSeq" id="WP_151167040.1">
    <property type="nucleotide sequence ID" value="NZ_WACR01000004.1"/>
</dbReference>
<accession>A0A6N6M7K1</accession>
<dbReference type="SUPFAM" id="SSF48403">
    <property type="entry name" value="Ankyrin repeat"/>
    <property type="match status" value="1"/>
</dbReference>
<feature type="repeat" description="ANK" evidence="1">
    <location>
        <begin position="39"/>
        <end position="71"/>
    </location>
</feature>
<evidence type="ECO:0000313" key="3">
    <source>
        <dbReference type="Proteomes" id="UP000435357"/>
    </source>
</evidence>
<dbReference type="OrthoDB" id="5657095at2"/>
<keyword evidence="1" id="KW-0040">ANK repeat</keyword>
<sequence length="160" mass="17377">METATRQHEFDQALREGDIETIGNLVHQDESLLSEPNEAGYPALIMAAYYDNEKAVEKLIDLGAPLDARDRSGNTALMGACFKGFEKTVKTLIENGADVNAQNLNGATALSYACTFNQPEIADILIKNGGDPMIKDARGNTAIDQGKMQGLKWVDTLKTD</sequence>
<dbReference type="Pfam" id="PF00023">
    <property type="entry name" value="Ank"/>
    <property type="match status" value="1"/>
</dbReference>
<dbReference type="PROSITE" id="PS50088">
    <property type="entry name" value="ANK_REPEAT"/>
    <property type="match status" value="3"/>
</dbReference>
<evidence type="ECO:0000256" key="1">
    <source>
        <dbReference type="PROSITE-ProRule" id="PRU00023"/>
    </source>
</evidence>
<feature type="repeat" description="ANK" evidence="1">
    <location>
        <begin position="72"/>
        <end position="104"/>
    </location>
</feature>
<protein>
    <submittedName>
        <fullName evidence="2">Ankyrin repeat domain-containing protein</fullName>
    </submittedName>
</protein>
<dbReference type="InterPro" id="IPR002110">
    <property type="entry name" value="Ankyrin_rpt"/>
</dbReference>
<dbReference type="PANTHER" id="PTHR24183">
    <property type="entry name" value="FIBRONECTIN TYPE 3 AND ANKYRIN REPEAT DOMAINS PROTEIN 1"/>
    <property type="match status" value="1"/>
</dbReference>
<gene>
    <name evidence="2" type="ORF">F3059_05035</name>
</gene>
<reference evidence="2 3" key="1">
    <citation type="submission" date="2019-09" db="EMBL/GenBank/DDBJ databases">
        <title>Genomes of Cryomorphaceae.</title>
        <authorList>
            <person name="Bowman J.P."/>
        </authorList>
    </citation>
    <scope>NUCLEOTIDE SEQUENCE [LARGE SCALE GENOMIC DNA]</scope>
    <source>
        <strain evidence="2 3">KCTC 52047</strain>
    </source>
</reference>
<name>A0A6N6M7K1_9FLAO</name>
<comment type="caution">
    <text evidence="2">The sequence shown here is derived from an EMBL/GenBank/DDBJ whole genome shotgun (WGS) entry which is preliminary data.</text>
</comment>
<dbReference type="EMBL" id="WACR01000004">
    <property type="protein sequence ID" value="KAB1064721.1"/>
    <property type="molecule type" value="Genomic_DNA"/>
</dbReference>
<dbReference type="PROSITE" id="PS50297">
    <property type="entry name" value="ANK_REP_REGION"/>
    <property type="match status" value="2"/>
</dbReference>
<dbReference type="AlphaFoldDB" id="A0A6N6M7K1"/>
<dbReference type="PANTHER" id="PTHR24183:SF1">
    <property type="entry name" value="FIBRONECTIN TYPE 3 AND ANKYRIN REPEAT DOMAINS PROTEIN 1"/>
    <property type="match status" value="1"/>
</dbReference>
<feature type="repeat" description="ANK" evidence="1">
    <location>
        <begin position="105"/>
        <end position="137"/>
    </location>
</feature>
<dbReference type="SMART" id="SM00248">
    <property type="entry name" value="ANK"/>
    <property type="match status" value="3"/>
</dbReference>
<dbReference type="Proteomes" id="UP000435357">
    <property type="component" value="Unassembled WGS sequence"/>
</dbReference>